<evidence type="ECO:0000256" key="4">
    <source>
        <dbReference type="SAM" id="SignalP"/>
    </source>
</evidence>
<evidence type="ECO:0000313" key="5">
    <source>
        <dbReference type="EMBL" id="OWQ97099.1"/>
    </source>
</evidence>
<organism evidence="5 6">
    <name type="scientific">Sphingopyxis bauzanensis</name>
    <dbReference type="NCBI Taxonomy" id="651663"/>
    <lineage>
        <taxon>Bacteria</taxon>
        <taxon>Pseudomonadati</taxon>
        <taxon>Pseudomonadota</taxon>
        <taxon>Alphaproteobacteria</taxon>
        <taxon>Sphingomonadales</taxon>
        <taxon>Sphingomonadaceae</taxon>
        <taxon>Sphingopyxis</taxon>
    </lineage>
</organism>
<name>A0A246JVK3_9SPHN</name>
<dbReference type="RefSeq" id="WP_144035724.1">
    <property type="nucleotide sequence ID" value="NZ_BMMC01000003.1"/>
</dbReference>
<comment type="caution">
    <text evidence="5">The sequence shown here is derived from an EMBL/GenBank/DDBJ whole genome shotgun (WGS) entry which is preliminary data.</text>
</comment>
<proteinExistence type="inferred from homology"/>
<comment type="similarity">
    <text evidence="1">Belongs to the cycloisomerase 2 family.</text>
</comment>
<protein>
    <recommendedName>
        <fullName evidence="7">3-carboxymuconate cyclase</fullName>
    </recommendedName>
</protein>
<keyword evidence="2" id="KW-0313">Glucose metabolism</keyword>
<dbReference type="PANTHER" id="PTHR30344:SF1">
    <property type="entry name" value="6-PHOSPHOGLUCONOLACTONASE"/>
    <property type="match status" value="1"/>
</dbReference>
<dbReference type="GO" id="GO:0006006">
    <property type="term" value="P:glucose metabolic process"/>
    <property type="evidence" value="ECO:0007669"/>
    <property type="project" value="UniProtKB-KW"/>
</dbReference>
<dbReference type="InterPro" id="IPR050282">
    <property type="entry name" value="Cycloisomerase_2"/>
</dbReference>
<evidence type="ECO:0000256" key="1">
    <source>
        <dbReference type="ARBA" id="ARBA00005564"/>
    </source>
</evidence>
<dbReference type="Proteomes" id="UP000197361">
    <property type="component" value="Unassembled WGS sequence"/>
</dbReference>
<dbReference type="Pfam" id="PF10282">
    <property type="entry name" value="Lactonase"/>
    <property type="match status" value="1"/>
</dbReference>
<evidence type="ECO:0000256" key="2">
    <source>
        <dbReference type="ARBA" id="ARBA00022526"/>
    </source>
</evidence>
<dbReference type="AlphaFoldDB" id="A0A246JVK3"/>
<gene>
    <name evidence="5" type="ORF">CDQ92_08460</name>
</gene>
<dbReference type="SUPFAM" id="SSF75011">
    <property type="entry name" value="3-carboxy-cis,cis-mucoante lactonizing enzyme"/>
    <property type="match status" value="1"/>
</dbReference>
<accession>A0A246JVK3</accession>
<evidence type="ECO:0000313" key="6">
    <source>
        <dbReference type="Proteomes" id="UP000197361"/>
    </source>
</evidence>
<dbReference type="EMBL" id="NISK01000002">
    <property type="protein sequence ID" value="OWQ97099.1"/>
    <property type="molecule type" value="Genomic_DNA"/>
</dbReference>
<keyword evidence="6" id="KW-1185">Reference proteome</keyword>
<feature type="compositionally biased region" description="Pro residues" evidence="3">
    <location>
        <begin position="38"/>
        <end position="54"/>
    </location>
</feature>
<feature type="signal peptide" evidence="4">
    <location>
        <begin position="1"/>
        <end position="24"/>
    </location>
</feature>
<sequence length="477" mass="48517">MQHDPIARKPVTLALMLMVLLASCGGDSSSDGGSAVVLPPPAPTPTPTPAPTPTPSTFVGAVYAGTNNNGPGGNWVVGFGRRADGTLVPLDAYETGGTGRASFSSTPPRLNSLIAEDSIIAVDDRFLLVVNAGSNDVTSFRINADYSLSQIDVEPSGGTAPISLAYRDGVVYVANADEDGSFTAPPNQSGNITAMTIDPATGALARIAGVSVSLGGRPADLEVTADGNWLLASSVNAGSPQLPQPTAAEISTFRIEDDGRFAAAPTGTGMSTQFGNAAGRHLPNAIGIETWSVGNRQFVIAAEARTVSSTGIPSATFAALQTASVSTWEIAADGSLLPRSQDFLLGPTTSSGPTQAGFLVYSPIYSVFWVATSASATISGYGLNVDGTIASGGMAGLVATGIAADPAATSPLANADGYVDLAISADGRWLYQLVGLKGRVDVYEIDTLVATNIARRQQVVTGLLPMDNLQGLVSVGG</sequence>
<dbReference type="Gene3D" id="2.130.10.10">
    <property type="entry name" value="YVTN repeat-like/Quinoprotein amine dehydrogenase"/>
    <property type="match status" value="2"/>
</dbReference>
<evidence type="ECO:0000256" key="3">
    <source>
        <dbReference type="SAM" id="MobiDB-lite"/>
    </source>
</evidence>
<evidence type="ECO:0008006" key="7">
    <source>
        <dbReference type="Google" id="ProtNLM"/>
    </source>
</evidence>
<feature type="chain" id="PRO_5012851687" description="3-carboxymuconate cyclase" evidence="4">
    <location>
        <begin position="25"/>
        <end position="477"/>
    </location>
</feature>
<reference evidence="5 6" key="1">
    <citation type="journal article" date="2010" name="Int. J. Syst. Evol. Microbiol.">
        <title>Sphingopyxis bauzanensis sp. nov., a psychrophilic bacterium isolated from soil.</title>
        <authorList>
            <person name="Zhang D.C."/>
            <person name="Liu H.C."/>
            <person name="Xin Y.H."/>
            <person name="Zhou Y.G."/>
            <person name="Schinner F."/>
            <person name="Margesin R."/>
        </authorList>
    </citation>
    <scope>NUCLEOTIDE SEQUENCE [LARGE SCALE GENOMIC DNA]</scope>
    <source>
        <strain evidence="5 6">DSM 22271</strain>
    </source>
</reference>
<dbReference type="PANTHER" id="PTHR30344">
    <property type="entry name" value="6-PHOSPHOGLUCONOLACTONASE-RELATED"/>
    <property type="match status" value="1"/>
</dbReference>
<keyword evidence="2" id="KW-0119">Carbohydrate metabolism</keyword>
<dbReference type="InterPro" id="IPR015943">
    <property type="entry name" value="WD40/YVTN_repeat-like_dom_sf"/>
</dbReference>
<dbReference type="OrthoDB" id="9776822at2"/>
<keyword evidence="4" id="KW-0732">Signal</keyword>
<feature type="region of interest" description="Disordered" evidence="3">
    <location>
        <begin position="30"/>
        <end position="56"/>
    </location>
</feature>
<dbReference type="GO" id="GO:0017057">
    <property type="term" value="F:6-phosphogluconolactonase activity"/>
    <property type="evidence" value="ECO:0007669"/>
    <property type="project" value="TreeGrafter"/>
</dbReference>
<dbReference type="InterPro" id="IPR019405">
    <property type="entry name" value="Lactonase_7-beta_prop"/>
</dbReference>